<organism evidence="2 3">
    <name type="scientific">Gigaspora margarita</name>
    <dbReference type="NCBI Taxonomy" id="4874"/>
    <lineage>
        <taxon>Eukaryota</taxon>
        <taxon>Fungi</taxon>
        <taxon>Fungi incertae sedis</taxon>
        <taxon>Mucoromycota</taxon>
        <taxon>Glomeromycotina</taxon>
        <taxon>Glomeromycetes</taxon>
        <taxon>Diversisporales</taxon>
        <taxon>Gigasporaceae</taxon>
        <taxon>Gigaspora</taxon>
    </lineage>
</organism>
<feature type="compositionally biased region" description="Basic and acidic residues" evidence="1">
    <location>
        <begin position="291"/>
        <end position="308"/>
    </location>
</feature>
<dbReference type="Proteomes" id="UP000789901">
    <property type="component" value="Unassembled WGS sequence"/>
</dbReference>
<feature type="compositionally biased region" description="Low complexity" evidence="1">
    <location>
        <begin position="967"/>
        <end position="983"/>
    </location>
</feature>
<feature type="region of interest" description="Disordered" evidence="1">
    <location>
        <begin position="1108"/>
        <end position="1197"/>
    </location>
</feature>
<proteinExistence type="predicted"/>
<comment type="caution">
    <text evidence="2">The sequence shown here is derived from an EMBL/GenBank/DDBJ whole genome shotgun (WGS) entry which is preliminary data.</text>
</comment>
<accession>A0ABM8W3A4</accession>
<feature type="region of interest" description="Disordered" evidence="1">
    <location>
        <begin position="617"/>
        <end position="639"/>
    </location>
</feature>
<gene>
    <name evidence="2" type="ORF">GMARGA_LOCUS2818</name>
</gene>
<feature type="region of interest" description="Disordered" evidence="1">
    <location>
        <begin position="696"/>
        <end position="721"/>
    </location>
</feature>
<feature type="compositionally biased region" description="Polar residues" evidence="1">
    <location>
        <begin position="712"/>
        <end position="721"/>
    </location>
</feature>
<feature type="compositionally biased region" description="Basic and acidic residues" evidence="1">
    <location>
        <begin position="47"/>
        <end position="60"/>
    </location>
</feature>
<feature type="region of interest" description="Disordered" evidence="1">
    <location>
        <begin position="863"/>
        <end position="884"/>
    </location>
</feature>
<sequence>SETRKQLEDENSFPKLTINNNVPSLPTPNRTSLIMPTLTKRFSVLRRGEATHETSEKETDSNDTQVSDTTKIYNIDSSQLQKKSARSPLSNLVELREDESILDFPISSTSPNSVITPSPASPIITNDTNQEISDARKFYGADVTSGYQSYPIQQGSIHDPSKSITNNLSYSNDVNNINSIDDSQDTMINQLNIDFMSNDQKIIKGFNDQNVFDIKDNVKDHTEDNIKIQSDILEISTNDHTKDIKRQSDDILDNPTTKDHDILENPTKDFTKDIKIQSDILENSTNFHTKDIKRQSDILENPTKDRPYPPRTRPPSLSPIKLSNKHHINIQHTNSSNNSQLDIISKDSFQSLTPIKSTFSSNQLSPTFNTFNISDDDNDIHSRSPLDRLSDGLLRLSQSSAGKSLVTPLNSPENDNSSFQLLSRESLMTEGSQYSDANTIYAPSTTSIYHADNTDFDDFQGGESLINNKQSHITSKQLTHPNSISSNNSFSDRDSSTIVQSPQSPQHMNIDQQQCNDANVRIGYAKQQAAPLYTSDGNYAKPIMIQLGGKASIGSQKTNPAFDLPVKRALRTVAPPKPQPPPLSLTDTLIASGQSDIAHQVMIMRRVQNANENLNLQSSNSSRKWTKSSKNNTIKSISSPQLVSTSSNIKAVPIVNLGNEEEGKNTRFRRKFSLRETDTSFGKSLKKIKDAFTNDNETNKSSLFGSKKQKYGPSSSQNSFLDNLPRKFVSEENLNQKFNNSEKKGFDLGKRRAYSTRENRPNEALRQDIRNNFSYVMNEKEQKTNSEYIINDDGINNSVNSVQNFTTSSEENIISENLNNNYPGNDSDIIEESMISKGNELKKPMTGPLYDIDALKRHAEMVSRYSSNKREQSTSSIQSSQLARTESISSSLDKKLSQDNILGSIQDMIVTNDEQEINTHKVVSIISNSDTNSQISPSIQSIQSETSKSLSNEPESIPSSPPPSPYSPVSLISPFSDAPSGRGSPPPISPRNPLRNSNYEKRLQKKTLIKRNDSTGSNISSGSDEKHDSRDSGTSSKFMSKVIRRTIIITKPILPPLPEDLSPNTNPPTPPSPGNIKFVSLVNRRLTKKKIIHLAADGRKWLLSKREKEIKSSQQSTTNTDDMSDTNSLNIPIPQSSLYRTPTPIPSPNTRDSVLNSPYGIPIPPIPEPHRQSISSKRTSKSSTYSSNSKYRKSIGAKSNYSGYGESLYDCYNYSDQEAADDEGEENGSKRYRRDTDAIDPTQWSTIKDREFGDEDAILSNDNIDGNNDLLEHQHVEVLEMSDGSFLWQVISDENLDDHFNYYYNYNDDEDEDTYPQTLSQDLEKDNGDLDDNLLTNSNDRLSHLDYYYDTSFPSPLHVPGVMPRKKLFETDENFIPSTSIYFANDIPLPKLLGEMTKGLGNMNLNNEDNDQYAYGGEIEGSGTGIVAGMTVEEHLDQVMRALGVDEKEILY</sequence>
<name>A0ABM8W3A4_GIGMA</name>
<feature type="region of interest" description="Disordered" evidence="1">
    <location>
        <begin position="291"/>
        <end position="321"/>
    </location>
</feature>
<feature type="compositionally biased region" description="Polar residues" evidence="1">
    <location>
        <begin position="873"/>
        <end position="884"/>
    </location>
</feature>
<feature type="non-terminal residue" evidence="2">
    <location>
        <position position="1"/>
    </location>
</feature>
<feature type="compositionally biased region" description="Low complexity" evidence="1">
    <location>
        <begin position="933"/>
        <end position="958"/>
    </location>
</feature>
<evidence type="ECO:0000313" key="3">
    <source>
        <dbReference type="Proteomes" id="UP000789901"/>
    </source>
</evidence>
<dbReference type="EMBL" id="CAJVQB010000929">
    <property type="protein sequence ID" value="CAG8513847.1"/>
    <property type="molecule type" value="Genomic_DNA"/>
</dbReference>
<feature type="region of interest" description="Disordered" evidence="1">
    <location>
        <begin position="1054"/>
        <end position="1076"/>
    </location>
</feature>
<keyword evidence="3" id="KW-1185">Reference proteome</keyword>
<feature type="compositionally biased region" description="Low complexity" evidence="1">
    <location>
        <begin position="1173"/>
        <end position="1189"/>
    </location>
</feature>
<feature type="compositionally biased region" description="Polar residues" evidence="1">
    <location>
        <begin position="1129"/>
        <end position="1140"/>
    </location>
</feature>
<feature type="compositionally biased region" description="Polar residues" evidence="1">
    <location>
        <begin position="497"/>
        <end position="509"/>
    </location>
</feature>
<protein>
    <submittedName>
        <fullName evidence="2">38061_t:CDS:1</fullName>
    </submittedName>
</protein>
<feature type="region of interest" description="Disordered" evidence="1">
    <location>
        <begin position="476"/>
        <end position="509"/>
    </location>
</feature>
<feature type="region of interest" description="Disordered" evidence="1">
    <location>
        <begin position="1307"/>
        <end position="1332"/>
    </location>
</feature>
<feature type="region of interest" description="Disordered" evidence="1">
    <location>
        <begin position="930"/>
        <end position="1038"/>
    </location>
</feature>
<feature type="region of interest" description="Disordered" evidence="1">
    <location>
        <begin position="47"/>
        <end position="69"/>
    </location>
</feature>
<feature type="region of interest" description="Disordered" evidence="1">
    <location>
        <begin position="1"/>
        <end position="32"/>
    </location>
</feature>
<evidence type="ECO:0000256" key="1">
    <source>
        <dbReference type="SAM" id="MobiDB-lite"/>
    </source>
</evidence>
<evidence type="ECO:0000313" key="2">
    <source>
        <dbReference type="EMBL" id="CAG8513847.1"/>
    </source>
</evidence>
<reference evidence="2 3" key="1">
    <citation type="submission" date="2021-06" db="EMBL/GenBank/DDBJ databases">
        <authorList>
            <person name="Kallberg Y."/>
            <person name="Tangrot J."/>
            <person name="Rosling A."/>
        </authorList>
    </citation>
    <scope>NUCLEOTIDE SEQUENCE [LARGE SCALE GENOMIC DNA]</scope>
    <source>
        <strain evidence="2 3">120-4 pot B 10/14</strain>
    </source>
</reference>
<feature type="compositionally biased region" description="Low complexity" evidence="1">
    <location>
        <begin position="1112"/>
        <end position="1128"/>
    </location>
</feature>
<feature type="compositionally biased region" description="Polar residues" evidence="1">
    <location>
        <begin position="17"/>
        <end position="32"/>
    </location>
</feature>